<name>A0ABV7WKR1_9MICO</name>
<evidence type="ECO:0000259" key="5">
    <source>
        <dbReference type="Pfam" id="PF21076"/>
    </source>
</evidence>
<dbReference type="InterPro" id="IPR049056">
    <property type="entry name" value="NAD_Glu_DH_HM3"/>
</dbReference>
<organism evidence="7 8">
    <name type="scientific">Aquipuribacter hungaricus</name>
    <dbReference type="NCBI Taxonomy" id="545624"/>
    <lineage>
        <taxon>Bacteria</taxon>
        <taxon>Bacillati</taxon>
        <taxon>Actinomycetota</taxon>
        <taxon>Actinomycetes</taxon>
        <taxon>Micrococcales</taxon>
        <taxon>Intrasporangiaceae</taxon>
        <taxon>Aquipuribacter</taxon>
    </lineage>
</organism>
<dbReference type="PANTHER" id="PTHR43403">
    <property type="entry name" value="NAD-SPECIFIC GLUTAMATE DEHYDROGENASE"/>
    <property type="match status" value="1"/>
</dbReference>
<dbReference type="InterPro" id="IPR024727">
    <property type="entry name" value="NAD_Glu_DH_N_ACT1"/>
</dbReference>
<feature type="region of interest" description="Disordered" evidence="1">
    <location>
        <begin position="163"/>
        <end position="189"/>
    </location>
</feature>
<dbReference type="PIRSF" id="PIRSF036761">
    <property type="entry name" value="GDH_Mll4104"/>
    <property type="match status" value="1"/>
</dbReference>
<protein>
    <submittedName>
        <fullName evidence="7">NAD-glutamate dehydrogenase</fullName>
    </submittedName>
</protein>
<comment type="caution">
    <text evidence="7">The sequence shown here is derived from an EMBL/GenBank/DDBJ whole genome shotgun (WGS) entry which is preliminary data.</text>
</comment>
<dbReference type="InterPro" id="IPR046346">
    <property type="entry name" value="Aminoacid_DH-like_N_sf"/>
</dbReference>
<keyword evidence="8" id="KW-1185">Reference proteome</keyword>
<dbReference type="InterPro" id="IPR007780">
    <property type="entry name" value="NAD_Glu_DH_bac"/>
</dbReference>
<evidence type="ECO:0000259" key="6">
    <source>
        <dbReference type="Pfam" id="PF21077"/>
    </source>
</evidence>
<dbReference type="PANTHER" id="PTHR43403:SF1">
    <property type="entry name" value="NAD-SPECIFIC GLUTAMATE DEHYDROGENASE"/>
    <property type="match status" value="1"/>
</dbReference>
<proteinExistence type="predicted"/>
<evidence type="ECO:0000259" key="4">
    <source>
        <dbReference type="Pfam" id="PF21075"/>
    </source>
</evidence>
<reference evidence="8" key="1">
    <citation type="journal article" date="2019" name="Int. J. Syst. Evol. Microbiol.">
        <title>The Global Catalogue of Microorganisms (GCM) 10K type strain sequencing project: providing services to taxonomists for standard genome sequencing and annotation.</title>
        <authorList>
            <consortium name="The Broad Institute Genomics Platform"/>
            <consortium name="The Broad Institute Genome Sequencing Center for Infectious Disease"/>
            <person name="Wu L."/>
            <person name="Ma J."/>
        </authorList>
    </citation>
    <scope>NUCLEOTIDE SEQUENCE [LARGE SCALE GENOMIC DNA]</scope>
    <source>
        <strain evidence="8">NCAIM B.02333</strain>
    </source>
</reference>
<feature type="domain" description="NAD-glutamate dehydrogenase ACT3" evidence="6">
    <location>
        <begin position="583"/>
        <end position="664"/>
    </location>
</feature>
<feature type="domain" description="NAD-glutamate dehydrogenase catalytic" evidence="2">
    <location>
        <begin position="785"/>
        <end position="1286"/>
    </location>
</feature>
<sequence length="1681" mass="182684">MVDRRATLLTEAGAVAADRGCSEGDRLLVAGYFADVSDADLLPRDPTDVAGAVLAHRRLAEHRPPGHTRVRVLTPTVADDGWTTPHTVVQVVTDDMPFLVDSVVNELSRAGRGIHLVVHPQVVVRRDRAGALLEVLQVTHGETDPDEVDSSVLVESWIHVEVDRSTPADGTGAPDGQGDEGAEAADGGPEADAALGRALQDVLADVRAAVEDWPAMQARARAVAEDVEALPRRLPEGALDPGDAAEAARLLRWLADEHFTFLGYREYALRPGATPDTAVLESLPGTGLGVARDAGTEPTVNRLSADVTAHARRHDVLVLTKANSRATVHRSTYLDYVGVKVYDETGEVVGERRFLGLLSSAAYTQSVASVPVVDRKVAAVLATSGFGPRSHSGKDLLTILETYPRDELFAADVETLTRISLGVLQLQERRRTRLFVRHDAFGRYVSCLVYLPRDRYTTKVRLVMQELLLEAFGGTAVEHSARVSESVLARLHFVVRLATRGVRADVDLAAVEQRLVEATRTWEEDLADGLAARLGEAESVRMSRRWAGALPEAYKEDVAPRVAVGDLVRLEALEAGRGASPDLDLLLYTPVGTPARHSRLKIFRSEPLGLSEVLPFFDHLGVEVVDQRPYHLLSEPAGADGHAGGTAPVPVDHWVYDFGLRLPSVAVQPGTTTDPARLARRFTDAFVSGWTGTSESDRFDRLVLRAGLTWRQVVVLRTYCRYLRQTGTTFSEEYMAGVLGANPEVARLLVAVFETRFAPDRFAQAEGQRPSPARLGAGERAVAAVARALEDVDNLTHDRILRALLATVAATQRTNFYADGPGGRPNPTVAVKLDPRQVPDLPEPRPAHEVWVCGPDVEGVHLRFGAVARGGLRWSDRHEDFRTEILGLVKAQQVKNVVIVPTGAKGGFVGKRLPDPAVDRDAWYAAGTECYRTFVRALLDVTDDRDLSTGTDPAPVVPPRDVVRHDGDDSYLVVAADKGTAAFSDVANAISLERGFWLGDAFASGGSKGYDHKAMGITARGAWESVRFHFDELGADVDTDPFTVVGVGDMSGDVFGNGMLLSRAIRLVVAFDHRHVFIDPDPDPATSYEERERLFRLPRSSWADYDTALLSEGGGVHSRAAKAITLPAKAAAAVGLPEEEVTLTPTEVIRAALTAPVDLLWNGGIGTYVKASSETHAQVGDKANDALRVDGRDLRCRVVGEGGNLGLTQRGRIEASLAGVRVNTDAIDNSAGVDTSDHEVNIKILLDRVVAEGDLTGRQRDALLVDMTDDVAAAVLRHNVDGNVQLGNARHQAAEMLPVHRRLVGWLAGTGALDPALEALPDDTVWDERAAADRGLVSPELAVVSAYGKLVLTRQLLESTVPDEPWSQGYLVDYFPHRLRETYPRQVLAHPLRREIVATSLTNAILNSSGTTFVFRLGEELSASADRAVRAWAVAREVFGQAEWHQAVDQHAAHLPTPVRLELLLAFRRLLDRACRWLLQNRPDPLDVEAETARLAPVVQGLRGRLAEWVTGVEGRQVVERSEALRALGVPDALADRAAGFLEEFCLLDVAEISLREDEDPADVVAVYFALSDRYAVDGVLSRITELPRTDRWQALARAALRYDLYAALEELTTVVVRTSHEHDAVARISEWESANTAALDRARLVLDEVQRLPGRDLAPLSVALRTLRSVVKSGSADDAR</sequence>
<dbReference type="InterPro" id="IPR049059">
    <property type="entry name" value="NAD_Glu_DH_HM1"/>
</dbReference>
<dbReference type="Gene3D" id="3.40.50.720">
    <property type="entry name" value="NAD(P)-binding Rossmann-like Domain"/>
    <property type="match status" value="1"/>
</dbReference>
<dbReference type="InterPro" id="IPR048381">
    <property type="entry name" value="GDH_C"/>
</dbReference>
<dbReference type="SUPFAM" id="SSF51735">
    <property type="entry name" value="NAD(P)-binding Rossmann-fold domains"/>
    <property type="match status" value="1"/>
</dbReference>
<dbReference type="Pfam" id="PF21078">
    <property type="entry name" value="GDH_HM3"/>
    <property type="match status" value="1"/>
</dbReference>
<dbReference type="InterPro" id="IPR036291">
    <property type="entry name" value="NAD(P)-bd_dom_sf"/>
</dbReference>
<dbReference type="RefSeq" id="WP_340288326.1">
    <property type="nucleotide sequence ID" value="NZ_JBBEOI010000002.1"/>
</dbReference>
<feature type="domain" description="NAD-glutamate dehydrogenase N-terminal ACT1" evidence="4">
    <location>
        <begin position="29"/>
        <end position="167"/>
    </location>
</feature>
<accession>A0ABV7WKR1</accession>
<evidence type="ECO:0000256" key="1">
    <source>
        <dbReference type="SAM" id="MobiDB-lite"/>
    </source>
</evidence>
<dbReference type="SUPFAM" id="SSF53223">
    <property type="entry name" value="Aminoacid dehydrogenase-like, N-terminal domain"/>
    <property type="match status" value="1"/>
</dbReference>
<evidence type="ECO:0000259" key="2">
    <source>
        <dbReference type="Pfam" id="PF05088"/>
    </source>
</evidence>
<dbReference type="EMBL" id="JBHRWW010000008">
    <property type="protein sequence ID" value="MFC3689176.1"/>
    <property type="molecule type" value="Genomic_DNA"/>
</dbReference>
<feature type="domain" description="NAD-glutamate dehydrogenase ACT2" evidence="5">
    <location>
        <begin position="433"/>
        <end position="523"/>
    </location>
</feature>
<dbReference type="Pfam" id="PF21079">
    <property type="entry name" value="GDH_HM2"/>
    <property type="match status" value="1"/>
</dbReference>
<dbReference type="Pfam" id="PF05088">
    <property type="entry name" value="Bac_GDH_CD"/>
    <property type="match status" value="1"/>
</dbReference>
<dbReference type="InterPro" id="IPR049062">
    <property type="entry name" value="NAD_Glu_DH_ACT2"/>
</dbReference>
<gene>
    <name evidence="7" type="ORF">ACFOLH_12555</name>
</gene>
<dbReference type="InterPro" id="IPR049058">
    <property type="entry name" value="NAD_Glu_DH_HM2"/>
</dbReference>
<dbReference type="Pfam" id="PF21073">
    <property type="entry name" value="GDH_HM1"/>
    <property type="match status" value="1"/>
</dbReference>
<dbReference type="Pfam" id="PF21075">
    <property type="entry name" value="GDH_ACT1"/>
    <property type="match status" value="1"/>
</dbReference>
<evidence type="ECO:0000313" key="7">
    <source>
        <dbReference type="EMBL" id="MFC3689176.1"/>
    </source>
</evidence>
<evidence type="ECO:0000313" key="8">
    <source>
        <dbReference type="Proteomes" id="UP001595685"/>
    </source>
</evidence>
<feature type="domain" description="NAD-specific glutamate dehydrogenase C-terminal" evidence="3">
    <location>
        <begin position="1334"/>
        <end position="1669"/>
    </location>
</feature>
<dbReference type="InterPro" id="IPR028971">
    <property type="entry name" value="NAD-GDH_cat"/>
</dbReference>
<dbReference type="InterPro" id="IPR049064">
    <property type="entry name" value="NAD_Glu_DH_ACT3"/>
</dbReference>
<dbReference type="Pfam" id="PF21074">
    <property type="entry name" value="GDH_C"/>
    <property type="match status" value="1"/>
</dbReference>
<dbReference type="Pfam" id="PF21076">
    <property type="entry name" value="GDH_ACT2"/>
    <property type="match status" value="1"/>
</dbReference>
<dbReference type="Proteomes" id="UP001595685">
    <property type="component" value="Unassembled WGS sequence"/>
</dbReference>
<dbReference type="Pfam" id="PF21077">
    <property type="entry name" value="GDH_ACT3"/>
    <property type="match status" value="1"/>
</dbReference>
<evidence type="ECO:0000259" key="3">
    <source>
        <dbReference type="Pfam" id="PF21074"/>
    </source>
</evidence>